<comment type="function">
    <text evidence="6">Binds to 23S rRNA. One of the proteins that surrounds the polypeptide exit tunnel on the outside of the ribosome.</text>
</comment>
<protein>
    <recommendedName>
        <fullName evidence="6">Large ribosomal subunit protein uL23</fullName>
    </recommendedName>
</protein>
<dbReference type="Pfam" id="PF00276">
    <property type="entry name" value="Ribosomal_L23"/>
    <property type="match status" value="1"/>
</dbReference>
<evidence type="ECO:0000256" key="5">
    <source>
        <dbReference type="ARBA" id="ARBA00023274"/>
    </source>
</evidence>
<evidence type="ECO:0000256" key="6">
    <source>
        <dbReference type="HAMAP-Rule" id="MF_01369"/>
    </source>
</evidence>
<keyword evidence="4 6" id="KW-0689">Ribosomal protein</keyword>
<evidence type="ECO:0000256" key="3">
    <source>
        <dbReference type="ARBA" id="ARBA00022884"/>
    </source>
</evidence>
<evidence type="ECO:0000313" key="7">
    <source>
        <dbReference type="EMBL" id="UWM56689.1"/>
    </source>
</evidence>
<dbReference type="NCBIfam" id="TIGR03636">
    <property type="entry name" value="uL23_arch"/>
    <property type="match status" value="1"/>
</dbReference>
<reference evidence="7" key="1">
    <citation type="submission" date="2022-09" db="EMBL/GenBank/DDBJ databases">
        <title>Diverse halophilic archaea isolated from saline environments.</title>
        <authorList>
            <person name="Cui H.-L."/>
        </authorList>
    </citation>
    <scope>NUCLEOTIDE SEQUENCE</scope>
    <source>
        <strain evidence="7">ZS-35-S2</strain>
    </source>
</reference>
<dbReference type="PANTHER" id="PTHR11620">
    <property type="entry name" value="60S RIBOSOMAL PROTEIN L23A"/>
    <property type="match status" value="1"/>
</dbReference>
<name>A0A9E7UD64_9EURY</name>
<keyword evidence="5 6" id="KW-0687">Ribonucleoprotein</keyword>
<dbReference type="RefSeq" id="WP_260643803.1">
    <property type="nucleotide sequence ID" value="NZ_CP104003.1"/>
</dbReference>
<keyword evidence="8" id="KW-1185">Reference proteome</keyword>
<evidence type="ECO:0000256" key="1">
    <source>
        <dbReference type="ARBA" id="ARBA00006700"/>
    </source>
</evidence>
<dbReference type="GO" id="GO:0005840">
    <property type="term" value="C:ribosome"/>
    <property type="evidence" value="ECO:0007669"/>
    <property type="project" value="UniProtKB-UniRule"/>
</dbReference>
<dbReference type="GO" id="GO:1990904">
    <property type="term" value="C:ribonucleoprotein complex"/>
    <property type="evidence" value="ECO:0007669"/>
    <property type="project" value="UniProtKB-KW"/>
</dbReference>
<dbReference type="InterPro" id="IPR019985">
    <property type="entry name" value="Ribosomal_uL23"/>
</dbReference>
<dbReference type="GO" id="GO:0006412">
    <property type="term" value="P:translation"/>
    <property type="evidence" value="ECO:0007669"/>
    <property type="project" value="UniProtKB-UniRule"/>
</dbReference>
<evidence type="ECO:0000256" key="4">
    <source>
        <dbReference type="ARBA" id="ARBA00022980"/>
    </source>
</evidence>
<dbReference type="InterPro" id="IPR013025">
    <property type="entry name" value="Ribosomal_uL23-like"/>
</dbReference>
<keyword evidence="2 6" id="KW-0699">rRNA-binding</keyword>
<gene>
    <name evidence="6" type="primary">rpl23</name>
    <name evidence="7" type="ORF">N0B31_10415</name>
</gene>
<accession>A0A9E7UD64</accession>
<dbReference type="GO" id="GO:0019843">
    <property type="term" value="F:rRNA binding"/>
    <property type="evidence" value="ECO:0007669"/>
    <property type="project" value="UniProtKB-UniRule"/>
</dbReference>
<dbReference type="Proteomes" id="UP001057580">
    <property type="component" value="Chromosome"/>
</dbReference>
<dbReference type="KEGG" id="ssai:N0B31_10415"/>
<evidence type="ECO:0000313" key="8">
    <source>
        <dbReference type="Proteomes" id="UP001057580"/>
    </source>
</evidence>
<dbReference type="EMBL" id="CP104003">
    <property type="protein sequence ID" value="UWM56689.1"/>
    <property type="molecule type" value="Genomic_DNA"/>
</dbReference>
<dbReference type="SUPFAM" id="SSF54189">
    <property type="entry name" value="Ribosomal proteins S24e, L23 and L15e"/>
    <property type="match status" value="1"/>
</dbReference>
<proteinExistence type="inferred from homology"/>
<sequence length="83" mass="9330">MSLVKHPLVTEKAMNKMDFENKLEFICDSSGTKPEIAAEVEERFEVRVTNVNTQNTMQGTKKATVTLHEDDDAQEVASRIGVF</sequence>
<dbReference type="InterPro" id="IPR012678">
    <property type="entry name" value="Ribosomal_uL23/eL15/eS24_sf"/>
</dbReference>
<keyword evidence="3 6" id="KW-0694">RNA-binding</keyword>
<evidence type="ECO:0000256" key="2">
    <source>
        <dbReference type="ARBA" id="ARBA00022730"/>
    </source>
</evidence>
<dbReference type="FunFam" id="3.30.70.330:FF:000532">
    <property type="entry name" value="50S ribosomal protein L23"/>
    <property type="match status" value="1"/>
</dbReference>
<organism evidence="7 8">
    <name type="scientific">Salinirubellus salinus</name>
    <dbReference type="NCBI Taxonomy" id="1364945"/>
    <lineage>
        <taxon>Archaea</taxon>
        <taxon>Methanobacteriati</taxon>
        <taxon>Methanobacteriota</taxon>
        <taxon>Stenosarchaea group</taxon>
        <taxon>Halobacteria</taxon>
        <taxon>Halobacteriales</taxon>
        <taxon>Natronomonadaceae</taxon>
        <taxon>Salinirubellus</taxon>
    </lineage>
</organism>
<comment type="similarity">
    <text evidence="1 6">Belongs to the universal ribosomal protein uL23 family.</text>
</comment>
<dbReference type="Gene3D" id="3.30.70.330">
    <property type="match status" value="1"/>
</dbReference>
<dbReference type="GeneID" id="74942839"/>
<comment type="subunit">
    <text evidence="6">Part of the 50S ribosomal subunit. Contacts protein L29.</text>
</comment>
<dbReference type="InterPro" id="IPR012677">
    <property type="entry name" value="Nucleotide-bd_a/b_plait_sf"/>
</dbReference>
<dbReference type="HAMAP" id="MF_01369_A">
    <property type="entry name" value="Ribosomal_uL23_A"/>
    <property type="match status" value="1"/>
</dbReference>
<dbReference type="NCBIfam" id="NF011118">
    <property type="entry name" value="PRK14548.1"/>
    <property type="match status" value="1"/>
</dbReference>
<dbReference type="AlphaFoldDB" id="A0A9E7UD64"/>
<dbReference type="GO" id="GO:0003735">
    <property type="term" value="F:structural constituent of ribosome"/>
    <property type="evidence" value="ECO:0007669"/>
    <property type="project" value="UniProtKB-UniRule"/>
</dbReference>